<proteinExistence type="predicted"/>
<dbReference type="InterPro" id="IPR045851">
    <property type="entry name" value="AMP-bd_C_sf"/>
</dbReference>
<dbReference type="STRING" id="1855283.SAMN05216382_2102"/>
<dbReference type="Gene3D" id="3.30.300.30">
    <property type="match status" value="1"/>
</dbReference>
<keyword evidence="4" id="KW-1185">Reference proteome</keyword>
<dbReference type="RefSeq" id="WP_342723847.1">
    <property type="nucleotide sequence ID" value="NZ_FNZZ01000004.1"/>
</dbReference>
<dbReference type="InterPro" id="IPR025110">
    <property type="entry name" value="AMP-bd_C"/>
</dbReference>
<dbReference type="PANTHER" id="PTHR43767">
    <property type="entry name" value="LONG-CHAIN-FATTY-ACID--COA LIGASE"/>
    <property type="match status" value="1"/>
</dbReference>
<dbReference type="EMBL" id="FNZZ01000004">
    <property type="protein sequence ID" value="SEL53960.1"/>
    <property type="molecule type" value="Genomic_DNA"/>
</dbReference>
<name>A0A1H7R133_9SPHN</name>
<dbReference type="Pfam" id="PF00501">
    <property type="entry name" value="AMP-binding"/>
    <property type="match status" value="1"/>
</dbReference>
<dbReference type="InterPro" id="IPR020845">
    <property type="entry name" value="AMP-binding_CS"/>
</dbReference>
<dbReference type="AlphaFoldDB" id="A0A1H7R133"/>
<dbReference type="InterPro" id="IPR050237">
    <property type="entry name" value="ATP-dep_AMP-bd_enzyme"/>
</dbReference>
<dbReference type="PANTHER" id="PTHR43767:SF11">
    <property type="entry name" value="MEDIUM-CHAIN-FATTY-ACID--COA LIGASE"/>
    <property type="match status" value="1"/>
</dbReference>
<accession>A0A1H7R133</accession>
<reference evidence="4" key="1">
    <citation type="submission" date="2016-10" db="EMBL/GenBank/DDBJ databases">
        <authorList>
            <person name="Varghese N."/>
            <person name="Submissions S."/>
        </authorList>
    </citation>
    <scope>NUCLEOTIDE SEQUENCE [LARGE SCALE GENOMIC DNA]</scope>
    <source>
        <strain evidence="4">JS21-1</strain>
    </source>
</reference>
<dbReference type="PROSITE" id="PS00455">
    <property type="entry name" value="AMP_BINDING"/>
    <property type="match status" value="1"/>
</dbReference>
<evidence type="ECO:0000313" key="4">
    <source>
        <dbReference type="Proteomes" id="UP000199214"/>
    </source>
</evidence>
<sequence>MTAIPRAGAFTPRAFPEALPEAETNPGSMQPYALTLDRFIDHAARWHGAAEVVTGGEGKRARIGYAALRERANLLSGAFAALGLRAGDHLATLAWNSQAHMECWFGAMGSGIVCHTLNPRLAAAHLAGMIHQARNRVLAVSPGLGALVDELVARCPTIEHVIVLDEPGVDAPLPVAGGVRVWRLDDLIAAHGAPTRWGGFDENAPAGLCFTSGTTGAPKGVTYTHRSNYLHTVHTLATDVIGISARDVVLVGVPMFHANGWGFAFAGPATGATLVMPGRNQDGASLARLIVDEGVTVAAGVATLWLGLVDHLERTGGDVPSLRRVLLGGAPVPQALMDRLEQRLGVVVQTSWGMTELSPVGTITPANAADRRADRSGRPPLGVDLRLVDEEGVALPEQRDGEGRLQVRGASAVERYFGHDTVSTDAEGWFDTGDLARIDADGTLSITGRAKDLIKSGGEWINPGEIEAIVGALPEVALVAVVGRIHEKWGERPVLIVEQRQGSALSDEQLLGALRGRVAGWWLPDEIVRVDAMPLAQTGKIDKMRLRRDVARGAATLQG</sequence>
<dbReference type="GO" id="GO:0016877">
    <property type="term" value="F:ligase activity, forming carbon-sulfur bonds"/>
    <property type="evidence" value="ECO:0007669"/>
    <property type="project" value="UniProtKB-ARBA"/>
</dbReference>
<dbReference type="SUPFAM" id="SSF56801">
    <property type="entry name" value="Acetyl-CoA synthetase-like"/>
    <property type="match status" value="1"/>
</dbReference>
<evidence type="ECO:0000259" key="2">
    <source>
        <dbReference type="Pfam" id="PF13193"/>
    </source>
</evidence>
<protein>
    <submittedName>
        <fullName evidence="3">Fatty-acyl-CoA synthase</fullName>
    </submittedName>
</protein>
<feature type="domain" description="AMP-dependent synthetase/ligase" evidence="1">
    <location>
        <begin position="42"/>
        <end position="417"/>
    </location>
</feature>
<evidence type="ECO:0000259" key="1">
    <source>
        <dbReference type="Pfam" id="PF00501"/>
    </source>
</evidence>
<dbReference type="InterPro" id="IPR042099">
    <property type="entry name" value="ANL_N_sf"/>
</dbReference>
<dbReference type="Proteomes" id="UP000199214">
    <property type="component" value="Unassembled WGS sequence"/>
</dbReference>
<dbReference type="Pfam" id="PF13193">
    <property type="entry name" value="AMP-binding_C"/>
    <property type="match status" value="1"/>
</dbReference>
<dbReference type="InterPro" id="IPR000873">
    <property type="entry name" value="AMP-dep_synth/lig_dom"/>
</dbReference>
<organism evidence="3 4">
    <name type="scientific">Sphingomonas palmae</name>
    <dbReference type="NCBI Taxonomy" id="1855283"/>
    <lineage>
        <taxon>Bacteria</taxon>
        <taxon>Pseudomonadati</taxon>
        <taxon>Pseudomonadota</taxon>
        <taxon>Alphaproteobacteria</taxon>
        <taxon>Sphingomonadales</taxon>
        <taxon>Sphingomonadaceae</taxon>
        <taxon>Sphingomonas</taxon>
    </lineage>
</organism>
<gene>
    <name evidence="3" type="ORF">SAMN05216382_2102</name>
</gene>
<dbReference type="Gene3D" id="3.40.50.12780">
    <property type="entry name" value="N-terminal domain of ligase-like"/>
    <property type="match status" value="1"/>
</dbReference>
<feature type="domain" description="AMP-binding enzyme C-terminal" evidence="2">
    <location>
        <begin position="465"/>
        <end position="540"/>
    </location>
</feature>
<evidence type="ECO:0000313" key="3">
    <source>
        <dbReference type="EMBL" id="SEL53960.1"/>
    </source>
</evidence>